<keyword evidence="2" id="KW-1185">Reference proteome</keyword>
<reference evidence="3" key="1">
    <citation type="journal article" date="2019" name="Mol. Biol. Evol.">
        <title>Blast fungal genomes show frequent chromosomal changes, gene gains and losses, and effector gene turnover.</title>
        <authorList>
            <person name="Gomez Luciano L.B."/>
            <person name="Jason Tsai I."/>
            <person name="Chuma I."/>
            <person name="Tosa Y."/>
            <person name="Chen Y.H."/>
            <person name="Li J.Y."/>
            <person name="Li M.Y."/>
            <person name="Jade Lu M.Y."/>
            <person name="Nakayashiki H."/>
            <person name="Li W.H."/>
        </authorList>
    </citation>
    <scope>NUCLEOTIDE SEQUENCE</scope>
    <source>
        <strain evidence="3">NI907</strain>
    </source>
</reference>
<reference evidence="3" key="3">
    <citation type="submission" date="2025-08" db="UniProtKB">
        <authorList>
            <consortium name="RefSeq"/>
        </authorList>
    </citation>
    <scope>IDENTIFICATION</scope>
    <source>
        <strain evidence="3">NI907</strain>
    </source>
</reference>
<dbReference type="AlphaFoldDB" id="A0A6P8BIJ0"/>
<feature type="compositionally biased region" description="Gly residues" evidence="1">
    <location>
        <begin position="86"/>
        <end position="103"/>
    </location>
</feature>
<dbReference type="Proteomes" id="UP000515153">
    <property type="component" value="Unplaced"/>
</dbReference>
<dbReference type="RefSeq" id="XP_030987128.1">
    <property type="nucleotide sequence ID" value="XM_031120524.1"/>
</dbReference>
<name>A0A6P8BIJ0_PYRGI</name>
<organism evidence="2 3">
    <name type="scientific">Pyricularia grisea</name>
    <name type="common">Crabgrass-specific blast fungus</name>
    <name type="synonym">Magnaporthe grisea</name>
    <dbReference type="NCBI Taxonomy" id="148305"/>
    <lineage>
        <taxon>Eukaryota</taxon>
        <taxon>Fungi</taxon>
        <taxon>Dikarya</taxon>
        <taxon>Ascomycota</taxon>
        <taxon>Pezizomycotina</taxon>
        <taxon>Sordariomycetes</taxon>
        <taxon>Sordariomycetidae</taxon>
        <taxon>Magnaporthales</taxon>
        <taxon>Pyriculariaceae</taxon>
        <taxon>Pyricularia</taxon>
    </lineage>
</organism>
<feature type="region of interest" description="Disordered" evidence="1">
    <location>
        <begin position="80"/>
        <end position="103"/>
    </location>
</feature>
<gene>
    <name evidence="3" type="ORF">PgNI_00444</name>
</gene>
<accession>A0A6P8BIJ0</accession>
<evidence type="ECO:0000256" key="1">
    <source>
        <dbReference type="SAM" id="MobiDB-lite"/>
    </source>
</evidence>
<evidence type="ECO:0000313" key="2">
    <source>
        <dbReference type="Proteomes" id="UP000515153"/>
    </source>
</evidence>
<reference evidence="3" key="2">
    <citation type="submission" date="2019-10" db="EMBL/GenBank/DDBJ databases">
        <authorList>
            <consortium name="NCBI Genome Project"/>
        </authorList>
    </citation>
    <scope>NUCLEOTIDE SEQUENCE</scope>
    <source>
        <strain evidence="3">NI907</strain>
    </source>
</reference>
<evidence type="ECO:0000313" key="3">
    <source>
        <dbReference type="RefSeq" id="XP_030987128.1"/>
    </source>
</evidence>
<sequence length="103" mass="11466">MCEMHFYRCMTCNTKWTFYKKLASCESSEPEARCPSSLCMHVGNQKRPQKKECEACQHKRELAESMQDYSDDEVLQLQPQKQQTGGWYGSGCGGGGGGSRGGA</sequence>
<dbReference type="GeneID" id="41955438"/>
<proteinExistence type="predicted"/>
<dbReference type="KEGG" id="pgri:PgNI_00444"/>
<protein>
    <submittedName>
        <fullName evidence="3">Uncharacterized protein</fullName>
    </submittedName>
</protein>
<dbReference type="OrthoDB" id="4827687at2759"/>